<dbReference type="InterPro" id="IPR001878">
    <property type="entry name" value="Znf_CCHC"/>
</dbReference>
<dbReference type="SMART" id="SM00343">
    <property type="entry name" value="ZnF_C2HC"/>
    <property type="match status" value="1"/>
</dbReference>
<organism evidence="4 5">
    <name type="scientific">Rhipicephalus sanguineus</name>
    <name type="common">Brown dog tick</name>
    <name type="synonym">Ixodes sanguineus</name>
    <dbReference type="NCBI Taxonomy" id="34632"/>
    <lineage>
        <taxon>Eukaryota</taxon>
        <taxon>Metazoa</taxon>
        <taxon>Ecdysozoa</taxon>
        <taxon>Arthropoda</taxon>
        <taxon>Chelicerata</taxon>
        <taxon>Arachnida</taxon>
        <taxon>Acari</taxon>
        <taxon>Parasitiformes</taxon>
        <taxon>Ixodida</taxon>
        <taxon>Ixodoidea</taxon>
        <taxon>Ixodidae</taxon>
        <taxon>Rhipicephalinae</taxon>
        <taxon>Rhipicephalus</taxon>
        <taxon>Rhipicephalus</taxon>
    </lineage>
</organism>
<dbReference type="PROSITE" id="PS50158">
    <property type="entry name" value="ZF_CCHC"/>
    <property type="match status" value="1"/>
</dbReference>
<reference evidence="4" key="2">
    <citation type="submission" date="2021-09" db="EMBL/GenBank/DDBJ databases">
        <authorList>
            <person name="Jia N."/>
            <person name="Wang J."/>
            <person name="Shi W."/>
            <person name="Du L."/>
            <person name="Sun Y."/>
            <person name="Zhan W."/>
            <person name="Jiang J."/>
            <person name="Wang Q."/>
            <person name="Zhang B."/>
            <person name="Ji P."/>
            <person name="Sakyi L.B."/>
            <person name="Cui X."/>
            <person name="Yuan T."/>
            <person name="Jiang B."/>
            <person name="Yang W."/>
            <person name="Lam T.T.-Y."/>
            <person name="Chang Q."/>
            <person name="Ding S."/>
            <person name="Wang X."/>
            <person name="Zhu J."/>
            <person name="Ruan X."/>
            <person name="Zhao L."/>
            <person name="Wei J."/>
            <person name="Que T."/>
            <person name="Du C."/>
            <person name="Cheng J."/>
            <person name="Dai P."/>
            <person name="Han X."/>
            <person name="Huang E."/>
            <person name="Gao Y."/>
            <person name="Liu J."/>
            <person name="Shao H."/>
            <person name="Ye R."/>
            <person name="Li L."/>
            <person name="Wei W."/>
            <person name="Wang X."/>
            <person name="Wang C."/>
            <person name="Huo Q."/>
            <person name="Li W."/>
            <person name="Guo W."/>
            <person name="Chen H."/>
            <person name="Chen S."/>
            <person name="Zhou L."/>
            <person name="Zhou L."/>
            <person name="Ni X."/>
            <person name="Tian J."/>
            <person name="Zhou Y."/>
            <person name="Sheng Y."/>
            <person name="Liu T."/>
            <person name="Pan Y."/>
            <person name="Xia L."/>
            <person name="Li J."/>
            <person name="Zhao F."/>
            <person name="Cao W."/>
        </authorList>
    </citation>
    <scope>NUCLEOTIDE SEQUENCE</scope>
    <source>
        <strain evidence="4">Rsan-2018</strain>
        <tissue evidence="4">Larvae</tissue>
    </source>
</reference>
<feature type="domain" description="CCHC-type" evidence="3">
    <location>
        <begin position="175"/>
        <end position="190"/>
    </location>
</feature>
<dbReference type="Proteomes" id="UP000821837">
    <property type="component" value="Unassembled WGS sequence"/>
</dbReference>
<proteinExistence type="predicted"/>
<dbReference type="EMBL" id="JABSTV010001250">
    <property type="protein sequence ID" value="KAH7955763.1"/>
    <property type="molecule type" value="Genomic_DNA"/>
</dbReference>
<keyword evidence="1" id="KW-0863">Zinc-finger</keyword>
<keyword evidence="1" id="KW-0862">Zinc</keyword>
<dbReference type="GO" id="GO:0008270">
    <property type="term" value="F:zinc ion binding"/>
    <property type="evidence" value="ECO:0007669"/>
    <property type="project" value="UniProtKB-KW"/>
</dbReference>
<feature type="compositionally biased region" description="Basic residues" evidence="2">
    <location>
        <begin position="276"/>
        <end position="293"/>
    </location>
</feature>
<accession>A0A9D4SXG6</accession>
<sequence length="386" mass="43289">MNAVPKKPHLPREDIKVIIRPKDGFNTAGYSVAQIGDCILRATGLKPEEVVKDSIRINERQNIVVVSTPVLERADKYCAMKDFRMGDRTYEVTAYMTAPEDTSKGIIRGIPDYDTPEDIEKSLVNERNPGILHAKRMGRTNHAIIVFQGTYVPRYVYYRSCEYRCVLYKKQYETCYACGGLGHRSDVCPQPQVKRCRGCGSAEPTADHRCEPKCLLCGRDHPTGDRKCKARFKTPYLVKKRQWERKLQENASSEQRRTENEKRVDDTAALNDGREHRSRSRSRSHTRSRSRNRKQGDSSQPRASSGPRARSKSTSRTGNTPMQKEGGQAGSGHPGLFEVSWADTVSGGRAKVEAAPSNANTETNKECGASERDIAAIPSQRGKSEH</sequence>
<gene>
    <name evidence="4" type="ORF">HPB52_003835</name>
</gene>
<comment type="caution">
    <text evidence="4">The sequence shown here is derived from an EMBL/GenBank/DDBJ whole genome shotgun (WGS) entry which is preliminary data.</text>
</comment>
<keyword evidence="1" id="KW-0479">Metal-binding</keyword>
<feature type="compositionally biased region" description="Polar residues" evidence="2">
    <location>
        <begin position="312"/>
        <end position="322"/>
    </location>
</feature>
<dbReference type="VEuPathDB" id="VectorBase:RSAN_027752"/>
<evidence type="ECO:0000313" key="5">
    <source>
        <dbReference type="Proteomes" id="UP000821837"/>
    </source>
</evidence>
<feature type="compositionally biased region" description="Basic and acidic residues" evidence="2">
    <location>
        <begin position="363"/>
        <end position="374"/>
    </location>
</feature>
<protein>
    <recommendedName>
        <fullName evidence="3">CCHC-type domain-containing protein</fullName>
    </recommendedName>
</protein>
<evidence type="ECO:0000256" key="1">
    <source>
        <dbReference type="PROSITE-ProRule" id="PRU00047"/>
    </source>
</evidence>
<evidence type="ECO:0000256" key="2">
    <source>
        <dbReference type="SAM" id="MobiDB-lite"/>
    </source>
</evidence>
<feature type="region of interest" description="Disordered" evidence="2">
    <location>
        <begin position="245"/>
        <end position="386"/>
    </location>
</feature>
<dbReference type="GO" id="GO:0003676">
    <property type="term" value="F:nucleic acid binding"/>
    <property type="evidence" value="ECO:0007669"/>
    <property type="project" value="InterPro"/>
</dbReference>
<name>A0A9D4SXG6_RHISA</name>
<evidence type="ECO:0000259" key="3">
    <source>
        <dbReference type="PROSITE" id="PS50158"/>
    </source>
</evidence>
<keyword evidence="5" id="KW-1185">Reference proteome</keyword>
<evidence type="ECO:0000313" key="4">
    <source>
        <dbReference type="EMBL" id="KAH7955763.1"/>
    </source>
</evidence>
<feature type="compositionally biased region" description="Basic and acidic residues" evidence="2">
    <location>
        <begin position="245"/>
        <end position="266"/>
    </location>
</feature>
<reference evidence="4" key="1">
    <citation type="journal article" date="2020" name="Cell">
        <title>Large-Scale Comparative Analyses of Tick Genomes Elucidate Their Genetic Diversity and Vector Capacities.</title>
        <authorList>
            <consortium name="Tick Genome and Microbiome Consortium (TIGMIC)"/>
            <person name="Jia N."/>
            <person name="Wang J."/>
            <person name="Shi W."/>
            <person name="Du L."/>
            <person name="Sun Y."/>
            <person name="Zhan W."/>
            <person name="Jiang J.F."/>
            <person name="Wang Q."/>
            <person name="Zhang B."/>
            <person name="Ji P."/>
            <person name="Bell-Sakyi L."/>
            <person name="Cui X.M."/>
            <person name="Yuan T.T."/>
            <person name="Jiang B.G."/>
            <person name="Yang W.F."/>
            <person name="Lam T.T."/>
            <person name="Chang Q.C."/>
            <person name="Ding S.J."/>
            <person name="Wang X.J."/>
            <person name="Zhu J.G."/>
            <person name="Ruan X.D."/>
            <person name="Zhao L."/>
            <person name="Wei J.T."/>
            <person name="Ye R.Z."/>
            <person name="Que T.C."/>
            <person name="Du C.H."/>
            <person name="Zhou Y.H."/>
            <person name="Cheng J.X."/>
            <person name="Dai P.F."/>
            <person name="Guo W.B."/>
            <person name="Han X.H."/>
            <person name="Huang E.J."/>
            <person name="Li L.F."/>
            <person name="Wei W."/>
            <person name="Gao Y.C."/>
            <person name="Liu J.Z."/>
            <person name="Shao H.Z."/>
            <person name="Wang X."/>
            <person name="Wang C.C."/>
            <person name="Yang T.C."/>
            <person name="Huo Q.B."/>
            <person name="Li W."/>
            <person name="Chen H.Y."/>
            <person name="Chen S.E."/>
            <person name="Zhou L.G."/>
            <person name="Ni X.B."/>
            <person name="Tian J.H."/>
            <person name="Sheng Y."/>
            <person name="Liu T."/>
            <person name="Pan Y.S."/>
            <person name="Xia L.Y."/>
            <person name="Li J."/>
            <person name="Zhao F."/>
            <person name="Cao W.C."/>
        </authorList>
    </citation>
    <scope>NUCLEOTIDE SEQUENCE</scope>
    <source>
        <strain evidence="4">Rsan-2018</strain>
    </source>
</reference>
<dbReference type="AlphaFoldDB" id="A0A9D4SXG6"/>